<dbReference type="AlphaFoldDB" id="A0A9P4KGP8"/>
<evidence type="ECO:0000313" key="3">
    <source>
        <dbReference type="Proteomes" id="UP000800093"/>
    </source>
</evidence>
<feature type="domain" description="Heterokaryon incompatibility" evidence="1">
    <location>
        <begin position="1"/>
        <end position="148"/>
    </location>
</feature>
<dbReference type="Pfam" id="PF06985">
    <property type="entry name" value="HET"/>
    <property type="match status" value="1"/>
</dbReference>
<name>A0A9P4KGP8_9PLEO</name>
<sequence>YLALSYVWGGANTFHLTKSNFEVLRQPGSLMEYFPHIPQVVRDAMRFTDQLNVQYLWCDSLCIIQDDPIHRDPQITHMNTVYRHAFATVVAMSGQSADDRLPGLSLGSRSSLQPIRLHRGVDLEPLPPSLELAMLSSQYESRAWTYQERILSARCLYFTHSQLYFQCRSSLRSENGESIHYVKRHLVNPLLEFETRPHTALDYFWLDFFRCYDLVVRTYTQRHLSHQYDKLRAFSGISTMFEESRAGAFQYGLPEAVLDLVLLWIPCGQITRVSSKKYDPSSCRDYIPSWSWAGWDGPV</sequence>
<protein>
    <submittedName>
        <fullName evidence="2">HET-domain-containing protein</fullName>
    </submittedName>
</protein>
<dbReference type="PANTHER" id="PTHR33112">
    <property type="entry name" value="DOMAIN PROTEIN, PUTATIVE-RELATED"/>
    <property type="match status" value="1"/>
</dbReference>
<evidence type="ECO:0000313" key="2">
    <source>
        <dbReference type="EMBL" id="KAF2265804.1"/>
    </source>
</evidence>
<dbReference type="OrthoDB" id="5135333at2759"/>
<dbReference type="EMBL" id="ML986603">
    <property type="protein sequence ID" value="KAF2265804.1"/>
    <property type="molecule type" value="Genomic_DNA"/>
</dbReference>
<feature type="non-terminal residue" evidence="2">
    <location>
        <position position="299"/>
    </location>
</feature>
<gene>
    <name evidence="2" type="ORF">CC78DRAFT_434930</name>
</gene>
<dbReference type="PANTHER" id="PTHR33112:SF12">
    <property type="entry name" value="HETEROKARYON INCOMPATIBILITY DOMAIN-CONTAINING PROTEIN"/>
    <property type="match status" value="1"/>
</dbReference>
<dbReference type="Proteomes" id="UP000800093">
    <property type="component" value="Unassembled WGS sequence"/>
</dbReference>
<dbReference type="InterPro" id="IPR010730">
    <property type="entry name" value="HET"/>
</dbReference>
<feature type="non-terminal residue" evidence="2">
    <location>
        <position position="1"/>
    </location>
</feature>
<proteinExistence type="predicted"/>
<reference evidence="3" key="1">
    <citation type="journal article" date="2020" name="Stud. Mycol.">
        <title>101 Dothideomycetes genomes: A test case for predicting lifestyles and emergence of pathogens.</title>
        <authorList>
            <person name="Haridas S."/>
            <person name="Albert R."/>
            <person name="Binder M."/>
            <person name="Bloem J."/>
            <person name="LaButti K."/>
            <person name="Salamov A."/>
            <person name="Andreopoulos B."/>
            <person name="Baker S."/>
            <person name="Barry K."/>
            <person name="Bills G."/>
            <person name="Bluhm B."/>
            <person name="Cannon C."/>
            <person name="Castanera R."/>
            <person name="Culley D."/>
            <person name="Daum C."/>
            <person name="Ezra D."/>
            <person name="Gonzalez J."/>
            <person name="Henrissat B."/>
            <person name="Kuo A."/>
            <person name="Liang C."/>
            <person name="Lipzen A."/>
            <person name="Lutzoni F."/>
            <person name="Magnuson J."/>
            <person name="Mondo S."/>
            <person name="Nolan M."/>
            <person name="Ohm R."/>
            <person name="Pangilinan J."/>
            <person name="Park H.-J."/>
            <person name="Ramirez L."/>
            <person name="Alfaro M."/>
            <person name="Sun H."/>
            <person name="Tritt A."/>
            <person name="Yoshinaga Y."/>
            <person name="Zwiers L.-H."/>
            <person name="Turgeon B."/>
            <person name="Goodwin S."/>
            <person name="Spatafora J."/>
            <person name="Crous P."/>
            <person name="Grigoriev I."/>
        </authorList>
    </citation>
    <scope>NUCLEOTIDE SEQUENCE [LARGE SCALE GENOMIC DNA]</scope>
    <source>
        <strain evidence="3">CBS 304.66</strain>
    </source>
</reference>
<accession>A0A9P4KGP8</accession>
<keyword evidence="3" id="KW-1185">Reference proteome</keyword>
<evidence type="ECO:0000259" key="1">
    <source>
        <dbReference type="Pfam" id="PF06985"/>
    </source>
</evidence>
<comment type="caution">
    <text evidence="2">The sequence shown here is derived from an EMBL/GenBank/DDBJ whole genome shotgun (WGS) entry which is preliminary data.</text>
</comment>
<organism evidence="2 3">
    <name type="scientific">Lojkania enalia</name>
    <dbReference type="NCBI Taxonomy" id="147567"/>
    <lineage>
        <taxon>Eukaryota</taxon>
        <taxon>Fungi</taxon>
        <taxon>Dikarya</taxon>
        <taxon>Ascomycota</taxon>
        <taxon>Pezizomycotina</taxon>
        <taxon>Dothideomycetes</taxon>
        <taxon>Pleosporomycetidae</taxon>
        <taxon>Pleosporales</taxon>
        <taxon>Pleosporales incertae sedis</taxon>
        <taxon>Lojkania</taxon>
    </lineage>
</organism>